<dbReference type="SMART" id="SM01332">
    <property type="entry name" value="Cyclin_C"/>
    <property type="match status" value="1"/>
</dbReference>
<dbReference type="Proteomes" id="UP000693970">
    <property type="component" value="Unassembled WGS sequence"/>
</dbReference>
<comment type="caution">
    <text evidence="2">The sequence shown here is derived from an EMBL/GenBank/DDBJ whole genome shotgun (WGS) entry which is preliminary data.</text>
</comment>
<dbReference type="InterPro" id="IPR004367">
    <property type="entry name" value="Cyclin_C-dom"/>
</dbReference>
<dbReference type="InterPro" id="IPR006671">
    <property type="entry name" value="Cyclin_N"/>
</dbReference>
<dbReference type="Pfam" id="PF00134">
    <property type="entry name" value="Cyclin_N"/>
    <property type="match status" value="1"/>
</dbReference>
<feature type="domain" description="Cyclin C-terminal" evidence="1">
    <location>
        <begin position="217"/>
        <end position="363"/>
    </location>
</feature>
<keyword evidence="3" id="KW-1185">Reference proteome</keyword>
<organism evidence="2 3">
    <name type="scientific">Nitzschia inconspicua</name>
    <dbReference type="NCBI Taxonomy" id="303405"/>
    <lineage>
        <taxon>Eukaryota</taxon>
        <taxon>Sar</taxon>
        <taxon>Stramenopiles</taxon>
        <taxon>Ochrophyta</taxon>
        <taxon>Bacillariophyta</taxon>
        <taxon>Bacillariophyceae</taxon>
        <taxon>Bacillariophycidae</taxon>
        <taxon>Bacillariales</taxon>
        <taxon>Bacillariaceae</taxon>
        <taxon>Nitzschia</taxon>
    </lineage>
</organism>
<gene>
    <name evidence="2" type="ORF">IV203_019549</name>
</gene>
<dbReference type="OrthoDB" id="48797at2759"/>
<dbReference type="Pfam" id="PF02984">
    <property type="entry name" value="Cyclin_C"/>
    <property type="match status" value="1"/>
</dbReference>
<evidence type="ECO:0000313" key="2">
    <source>
        <dbReference type="EMBL" id="KAG7370979.1"/>
    </source>
</evidence>
<sequence>MCQNLTSQHQQTIVQSKEAITSSPSLSPPSSDAVVVPLSCSRKRKACQSQLSALEESSVKMMKDSSTTTNAAMSNLCRMIQQEQVSRSTHDCAALKKCSGSVVPVNGLWRERVAAWFYNVLDYLEESRDVAYVAMNLLDRYLAVLYQENQTPPDLQPFEFEVMAFTSLFLAVRVCGDNKELEIPELLQLSSSGAKPRHILEAGHHMLEKLSWTHRTPTPHAFLKEYLRLLVSAGKQQSIISRHQAASLLDFASYLVEVSVCDSYFNALAASEVALGSLVVAITCDATLAPHQGFLASFFRNMQEHTSIQIESEHMKDTISRLLDVYNQSHEASLSSSTSNNYQGESTNEQNQLGASINACVPAIASPHVIIDDDDDVEEDSSTTSEVPLLAIALCQGAMAVDELRSISPSTSLELLRRSGDMVPIAE</sequence>
<dbReference type="AlphaFoldDB" id="A0A9K3Q7A2"/>
<reference evidence="2" key="1">
    <citation type="journal article" date="2021" name="Sci. Rep.">
        <title>Diploid genomic architecture of Nitzschia inconspicua, an elite biomass production diatom.</title>
        <authorList>
            <person name="Oliver A."/>
            <person name="Podell S."/>
            <person name="Pinowska A."/>
            <person name="Traller J.C."/>
            <person name="Smith S.R."/>
            <person name="McClure R."/>
            <person name="Beliaev A."/>
            <person name="Bohutskyi P."/>
            <person name="Hill E.A."/>
            <person name="Rabines A."/>
            <person name="Zheng H."/>
            <person name="Allen L.Z."/>
            <person name="Kuo A."/>
            <person name="Grigoriev I.V."/>
            <person name="Allen A.E."/>
            <person name="Hazlebeck D."/>
            <person name="Allen E.E."/>
        </authorList>
    </citation>
    <scope>NUCLEOTIDE SEQUENCE</scope>
    <source>
        <strain evidence="2">Hildebrandi</strain>
    </source>
</reference>
<accession>A0A9K3Q7A2</accession>
<proteinExistence type="predicted"/>
<evidence type="ECO:0000313" key="3">
    <source>
        <dbReference type="Proteomes" id="UP000693970"/>
    </source>
</evidence>
<protein>
    <submittedName>
        <fullName evidence="2">Cyclin-like protein</fullName>
    </submittedName>
</protein>
<evidence type="ECO:0000259" key="1">
    <source>
        <dbReference type="SMART" id="SM01332"/>
    </source>
</evidence>
<reference evidence="2" key="2">
    <citation type="submission" date="2021-04" db="EMBL/GenBank/DDBJ databases">
        <authorList>
            <person name="Podell S."/>
        </authorList>
    </citation>
    <scope>NUCLEOTIDE SEQUENCE</scope>
    <source>
        <strain evidence="2">Hildebrandi</strain>
    </source>
</reference>
<dbReference type="PANTHER" id="PTHR10177">
    <property type="entry name" value="CYCLINS"/>
    <property type="match status" value="1"/>
</dbReference>
<name>A0A9K3Q7A2_9STRA</name>
<dbReference type="EMBL" id="JAGRRH010000004">
    <property type="protein sequence ID" value="KAG7370979.1"/>
    <property type="molecule type" value="Genomic_DNA"/>
</dbReference>
<dbReference type="InterPro" id="IPR039361">
    <property type="entry name" value="Cyclin"/>
</dbReference>